<dbReference type="EMBL" id="JAPNUD010000058">
    <property type="protein sequence ID" value="MDA0643108.1"/>
    <property type="molecule type" value="Genomic_DNA"/>
</dbReference>
<evidence type="ECO:0000256" key="2">
    <source>
        <dbReference type="SAM" id="MobiDB-lite"/>
    </source>
</evidence>
<keyword evidence="1" id="KW-0233">DNA recombination</keyword>
<feature type="region of interest" description="Disordered" evidence="2">
    <location>
        <begin position="155"/>
        <end position="185"/>
    </location>
</feature>
<dbReference type="InterPro" id="IPR013762">
    <property type="entry name" value="Integrase-like_cat_sf"/>
</dbReference>
<dbReference type="InterPro" id="IPR011010">
    <property type="entry name" value="DNA_brk_join_enz"/>
</dbReference>
<gene>
    <name evidence="4" type="ORF">OUY24_20985</name>
</gene>
<accession>A0ABT4T0T5</accession>
<evidence type="ECO:0000256" key="1">
    <source>
        <dbReference type="ARBA" id="ARBA00023172"/>
    </source>
</evidence>
<dbReference type="InterPro" id="IPR002104">
    <property type="entry name" value="Integrase_catalytic"/>
</dbReference>
<evidence type="ECO:0000313" key="5">
    <source>
        <dbReference type="Proteomes" id="UP001212498"/>
    </source>
</evidence>
<dbReference type="PROSITE" id="PS51898">
    <property type="entry name" value="TYR_RECOMBINASE"/>
    <property type="match status" value="1"/>
</dbReference>
<dbReference type="RefSeq" id="WP_271277474.1">
    <property type="nucleotide sequence ID" value="NZ_BAABFD010000010.1"/>
</dbReference>
<evidence type="ECO:0000313" key="4">
    <source>
        <dbReference type="EMBL" id="MDA0643108.1"/>
    </source>
</evidence>
<feature type="domain" description="Tyr recombinase" evidence="3">
    <location>
        <begin position="1"/>
        <end position="139"/>
    </location>
</feature>
<protein>
    <submittedName>
        <fullName evidence="4">Tyrosine-type recombinase/integrase</fullName>
    </submittedName>
</protein>
<dbReference type="Gene3D" id="1.10.443.10">
    <property type="entry name" value="Intergrase catalytic core"/>
    <property type="match status" value="1"/>
</dbReference>
<proteinExistence type="predicted"/>
<dbReference type="Proteomes" id="UP001212498">
    <property type="component" value="Unassembled WGS sequence"/>
</dbReference>
<organism evidence="4 5">
    <name type="scientific">Nonomuraea ferruginea</name>
    <dbReference type="NCBI Taxonomy" id="46174"/>
    <lineage>
        <taxon>Bacteria</taxon>
        <taxon>Bacillati</taxon>
        <taxon>Actinomycetota</taxon>
        <taxon>Actinomycetes</taxon>
        <taxon>Streptosporangiales</taxon>
        <taxon>Streptosporangiaceae</taxon>
        <taxon>Nonomuraea</taxon>
    </lineage>
</organism>
<dbReference type="Pfam" id="PF00589">
    <property type="entry name" value="Phage_integrase"/>
    <property type="match status" value="1"/>
</dbReference>
<reference evidence="4 5" key="1">
    <citation type="submission" date="2022-11" db="EMBL/GenBank/DDBJ databases">
        <title>Nonomuraea corallina sp. nov., a new species of the genus Nonomuraea isolated from sea side sediment in Thai sea.</title>
        <authorList>
            <person name="Ngamcharungchit C."/>
            <person name="Matsumoto A."/>
            <person name="Suriyachadkun C."/>
            <person name="Panbangred W."/>
            <person name="Inahashi Y."/>
            <person name="Intra B."/>
        </authorList>
    </citation>
    <scope>NUCLEOTIDE SEQUENCE [LARGE SCALE GENOMIC DNA]</scope>
    <source>
        <strain evidence="4 5">DSM 43553</strain>
    </source>
</reference>
<name>A0ABT4T0T5_9ACTN</name>
<keyword evidence="5" id="KW-1185">Reference proteome</keyword>
<sequence>MFQNVGKTVREGAPKTESSDAIIALDRGALKALRAHRERQLQEGEAFGASWTDTGRTFTWEDGSKLKPDRVSEHFRRLVFAAGLPPIRLHDLRHGAATLSLAAGNDMKTTSSMLRHSSQSITSDIYTSVLPEMAAEASAALVPRRAVVEGVSATGGLPSVSHAAPARAEAPHQSRNNLDDLGIQK</sequence>
<dbReference type="SUPFAM" id="SSF56349">
    <property type="entry name" value="DNA breaking-rejoining enzymes"/>
    <property type="match status" value="1"/>
</dbReference>
<evidence type="ECO:0000259" key="3">
    <source>
        <dbReference type="PROSITE" id="PS51898"/>
    </source>
</evidence>
<comment type="caution">
    <text evidence="4">The sequence shown here is derived from an EMBL/GenBank/DDBJ whole genome shotgun (WGS) entry which is preliminary data.</text>
</comment>